<feature type="non-terminal residue" evidence="2">
    <location>
        <position position="117"/>
    </location>
</feature>
<dbReference type="EMBL" id="BTSX01000005">
    <property type="protein sequence ID" value="GMT01325.1"/>
    <property type="molecule type" value="Genomic_DNA"/>
</dbReference>
<feature type="compositionally biased region" description="Basic residues" evidence="1">
    <location>
        <begin position="69"/>
        <end position="80"/>
    </location>
</feature>
<reference evidence="2" key="1">
    <citation type="submission" date="2023-10" db="EMBL/GenBank/DDBJ databases">
        <title>Genome assembly of Pristionchus species.</title>
        <authorList>
            <person name="Yoshida K."/>
            <person name="Sommer R.J."/>
        </authorList>
    </citation>
    <scope>NUCLEOTIDE SEQUENCE</scope>
    <source>
        <strain evidence="2">RS0144</strain>
    </source>
</reference>
<feature type="compositionally biased region" description="Basic and acidic residues" evidence="1">
    <location>
        <begin position="88"/>
        <end position="109"/>
    </location>
</feature>
<dbReference type="AlphaFoldDB" id="A0AAV5U3C8"/>
<keyword evidence="3" id="KW-1185">Reference proteome</keyword>
<feature type="region of interest" description="Disordered" evidence="1">
    <location>
        <begin position="41"/>
        <end position="117"/>
    </location>
</feature>
<evidence type="ECO:0000256" key="1">
    <source>
        <dbReference type="SAM" id="MobiDB-lite"/>
    </source>
</evidence>
<evidence type="ECO:0000313" key="2">
    <source>
        <dbReference type="EMBL" id="GMT01325.1"/>
    </source>
</evidence>
<accession>A0AAV5U3C8</accession>
<comment type="caution">
    <text evidence="2">The sequence shown here is derived from an EMBL/GenBank/DDBJ whole genome shotgun (WGS) entry which is preliminary data.</text>
</comment>
<evidence type="ECO:0000313" key="3">
    <source>
        <dbReference type="Proteomes" id="UP001432027"/>
    </source>
</evidence>
<protein>
    <submittedName>
        <fullName evidence="2">Uncharacterized protein</fullName>
    </submittedName>
</protein>
<name>A0AAV5U3C8_9BILA</name>
<dbReference type="Proteomes" id="UP001432027">
    <property type="component" value="Unassembled WGS sequence"/>
</dbReference>
<gene>
    <name evidence="2" type="ORF">PENTCL1PPCAC_23499</name>
</gene>
<sequence length="117" mass="13443">MESVRRFAAERRKSISALVSPFFDNNHTNGEYSIHSSSCAFPSSPFTEDRPPIDFSPPSSPTVPLRNNNGRRRFSPHRRFSVAPSVMLRKEREKEDERGGGREKEEEKAKRRFSACE</sequence>
<proteinExistence type="predicted"/>
<organism evidence="2 3">
    <name type="scientific">Pristionchus entomophagus</name>
    <dbReference type="NCBI Taxonomy" id="358040"/>
    <lineage>
        <taxon>Eukaryota</taxon>
        <taxon>Metazoa</taxon>
        <taxon>Ecdysozoa</taxon>
        <taxon>Nematoda</taxon>
        <taxon>Chromadorea</taxon>
        <taxon>Rhabditida</taxon>
        <taxon>Rhabditina</taxon>
        <taxon>Diplogasteromorpha</taxon>
        <taxon>Diplogasteroidea</taxon>
        <taxon>Neodiplogasteridae</taxon>
        <taxon>Pristionchus</taxon>
    </lineage>
</organism>